<organism evidence="3 4">
    <name type="scientific">Clonorchis sinensis</name>
    <name type="common">Chinese liver fluke</name>
    <dbReference type="NCBI Taxonomy" id="79923"/>
    <lineage>
        <taxon>Eukaryota</taxon>
        <taxon>Metazoa</taxon>
        <taxon>Spiralia</taxon>
        <taxon>Lophotrochozoa</taxon>
        <taxon>Platyhelminthes</taxon>
        <taxon>Trematoda</taxon>
        <taxon>Digenea</taxon>
        <taxon>Opisthorchiida</taxon>
        <taxon>Opisthorchiata</taxon>
        <taxon>Opisthorchiidae</taxon>
        <taxon>Clonorchis</taxon>
    </lineage>
</organism>
<evidence type="ECO:0000256" key="1">
    <source>
        <dbReference type="SAM" id="MobiDB-lite"/>
    </source>
</evidence>
<gene>
    <name evidence="3" type="ORF">CSKR_114116</name>
</gene>
<evidence type="ECO:0000259" key="2">
    <source>
        <dbReference type="Pfam" id="PF25523"/>
    </source>
</evidence>
<feature type="compositionally biased region" description="Basic and acidic residues" evidence="1">
    <location>
        <begin position="217"/>
        <end position="226"/>
    </location>
</feature>
<dbReference type="OrthoDB" id="6258007at2759"/>
<dbReference type="InterPro" id="IPR013783">
    <property type="entry name" value="Ig-like_fold"/>
</dbReference>
<feature type="region of interest" description="Disordered" evidence="1">
    <location>
        <begin position="139"/>
        <end position="169"/>
    </location>
</feature>
<evidence type="ECO:0000313" key="4">
    <source>
        <dbReference type="Proteomes" id="UP000286415"/>
    </source>
</evidence>
<dbReference type="AlphaFoldDB" id="A0A3R7JVN7"/>
<reference evidence="3 4" key="1">
    <citation type="journal article" date="2018" name="Biotechnol. Adv.">
        <title>Improved genomic resources and new bioinformatic workflow for the carcinogenic parasite Clonorchis sinensis: Biotechnological implications.</title>
        <authorList>
            <person name="Wang D."/>
            <person name="Korhonen P.K."/>
            <person name="Gasser R.B."/>
            <person name="Young N.D."/>
        </authorList>
    </citation>
    <scope>NUCLEOTIDE SEQUENCE [LARGE SCALE GENOMIC DNA]</scope>
    <source>
        <strain evidence="3">Cs-k2</strain>
    </source>
</reference>
<evidence type="ECO:0000313" key="3">
    <source>
        <dbReference type="EMBL" id="KAG5446810.1"/>
    </source>
</evidence>
<dbReference type="Gene3D" id="2.60.40.10">
    <property type="entry name" value="Immunoglobulins"/>
    <property type="match status" value="1"/>
</dbReference>
<reference evidence="3 4" key="2">
    <citation type="journal article" date="2021" name="Genomics">
        <title>High-quality reference genome for Clonorchis sinensis.</title>
        <authorList>
            <person name="Young N.D."/>
            <person name="Stroehlein A.J."/>
            <person name="Kinkar L."/>
            <person name="Wang T."/>
            <person name="Sohn W.M."/>
            <person name="Chang B.C.H."/>
            <person name="Kaur P."/>
            <person name="Weisz D."/>
            <person name="Dudchenko O."/>
            <person name="Aiden E.L."/>
            <person name="Korhonen P.K."/>
            <person name="Gasser R.B."/>
        </authorList>
    </citation>
    <scope>NUCLEOTIDE SEQUENCE [LARGE SCALE GENOMIC DNA]</scope>
    <source>
        <strain evidence="3">Cs-k2</strain>
    </source>
</reference>
<sequence length="390" mass="44410">MQGNLTRVKAIENLSEFRDKRCPRSTYTRKIGRKLTSAVHNLPNGNEQELSFLDGVIDFSSRYLYETEDQNYPNWISESRRESVSSRKESPPVKESHQLNEQAQRRECCSIKEKAPLELTGNSFDSSTVPVRRLLRAMSNEDIPNDDEHGERDHTACHRRRQSRSTGTDTKELDLMREISMRKLRHQTQILKYRAEIAEAQAMIFHLSEQLYKSQEKRRVPTREVVEDTEELGKGSFPTEAPEVQLHSNDATGPPKTTEDDSQMIADHQPPATPHSLNAVRLTLDNRWLVTWVGPPLNKLGMNEGQKICGYQVEFNGAEVKRIDSPFVTKCILQLGTLSKKTHRGCIGVKTVAAGQNFSESAQLDLWDTETNSSERAFTDDLDLERLAAE</sequence>
<dbReference type="InParanoid" id="A0A3R7JVN7"/>
<keyword evidence="4" id="KW-1185">Reference proteome</keyword>
<feature type="compositionally biased region" description="Basic and acidic residues" evidence="1">
    <location>
        <begin position="146"/>
        <end position="156"/>
    </location>
</feature>
<dbReference type="EMBL" id="NIRI02000056">
    <property type="protein sequence ID" value="KAG5446810.1"/>
    <property type="molecule type" value="Genomic_DNA"/>
</dbReference>
<dbReference type="Proteomes" id="UP000286415">
    <property type="component" value="Unassembled WGS sequence"/>
</dbReference>
<feature type="domain" description="RIMS-binding protein 1/2/3 Fn3" evidence="2">
    <location>
        <begin position="270"/>
        <end position="369"/>
    </location>
</feature>
<comment type="caution">
    <text evidence="3">The sequence shown here is derived from an EMBL/GenBank/DDBJ whole genome shotgun (WGS) entry which is preliminary data.</text>
</comment>
<proteinExistence type="predicted"/>
<feature type="region of interest" description="Disordered" evidence="1">
    <location>
        <begin position="83"/>
        <end position="104"/>
    </location>
</feature>
<accession>A0A3R7JVN7</accession>
<name>A0A3R7JVN7_CLOSI</name>
<dbReference type="Pfam" id="PF25523">
    <property type="entry name" value="Ig_RIMBP2"/>
    <property type="match status" value="1"/>
</dbReference>
<protein>
    <recommendedName>
        <fullName evidence="2">RIMS-binding protein 1/2/3 Fn3 domain-containing protein</fullName>
    </recommendedName>
</protein>
<feature type="region of interest" description="Disordered" evidence="1">
    <location>
        <begin position="217"/>
        <end position="262"/>
    </location>
</feature>
<dbReference type="InterPro" id="IPR057884">
    <property type="entry name" value="FN3_RIM-BP1/2/3"/>
</dbReference>